<dbReference type="RefSeq" id="WP_003894370.1">
    <property type="nucleotide sequence ID" value="NZ_CP027541.1"/>
</dbReference>
<dbReference type="CDD" id="cd01392">
    <property type="entry name" value="HTH_LacI"/>
    <property type="match status" value="1"/>
</dbReference>
<evidence type="ECO:0000313" key="6">
    <source>
        <dbReference type="Proteomes" id="UP000011200"/>
    </source>
</evidence>
<gene>
    <name evidence="5" type="ORF">D806_029560</name>
</gene>
<reference evidence="5 6" key="1">
    <citation type="journal article" date="2013" name="Genome Announc.">
        <title>Draft genome sequence of MKD8, a conjugal recipient Mycobacterium smegmatis strain.</title>
        <authorList>
            <person name="Gray T.A."/>
            <person name="Palumbo M.J."/>
            <person name="Derbyshire K.M."/>
        </authorList>
    </citation>
    <scope>NUCLEOTIDE SEQUENCE [LARGE SCALE GENOMIC DNA]</scope>
    <source>
        <strain evidence="5 6">MKD8</strain>
    </source>
</reference>
<dbReference type="InterPro" id="IPR046335">
    <property type="entry name" value="LacI/GalR-like_sensor"/>
</dbReference>
<proteinExistence type="predicted"/>
<evidence type="ECO:0000256" key="2">
    <source>
        <dbReference type="ARBA" id="ARBA00023125"/>
    </source>
</evidence>
<evidence type="ECO:0000256" key="1">
    <source>
        <dbReference type="ARBA" id="ARBA00023015"/>
    </source>
</evidence>
<dbReference type="Proteomes" id="UP000011200">
    <property type="component" value="Chromosome"/>
</dbReference>
<dbReference type="InterPro" id="IPR000843">
    <property type="entry name" value="HTH_LacI"/>
</dbReference>
<dbReference type="Gene3D" id="3.40.50.2300">
    <property type="match status" value="2"/>
</dbReference>
<dbReference type="InterPro" id="IPR028082">
    <property type="entry name" value="Peripla_BP_I"/>
</dbReference>
<protein>
    <submittedName>
        <fullName evidence="5">LacI family protein transcriptional regulator</fullName>
    </submittedName>
</protein>
<dbReference type="Gene3D" id="1.10.260.40">
    <property type="entry name" value="lambda repressor-like DNA-binding domains"/>
    <property type="match status" value="1"/>
</dbReference>
<dbReference type="Pfam" id="PF13377">
    <property type="entry name" value="Peripla_BP_3"/>
    <property type="match status" value="1"/>
</dbReference>
<sequence length="344" mass="36933">MGKSKQPTLQSIADDLGLHVSTVARVLNGMREGERAASGATAERIRKRAAEVNYRPNPHAASLRTRRTNLVGVLVPRLTDVVLATVYEGIESAAADRGLTAFVANTQDETDRQRKRIDMMLDRRVDGLILGDARSDDHTVLEELTRREVPFVLVNRSVADYPAATCDNYLGGRLAAEHLLALGHRRVGVIAGLAHASTGIDRPAGFVDRFREAGIEVPDELIVYSGLDSQGGHYAADRMLDGDAPPTAMFAVNDFAAIGAAGAIRNRGLRVGRDVSLIGFNNIALTAEMHVPLTSIESRAFDMGRDALELLADTLAGAAPAQRRTKPVLVVRESTCDAHGSALT</sequence>
<dbReference type="PROSITE" id="PS50932">
    <property type="entry name" value="HTH_LACI_2"/>
    <property type="match status" value="1"/>
</dbReference>
<dbReference type="GO" id="GO:0003700">
    <property type="term" value="F:DNA-binding transcription factor activity"/>
    <property type="evidence" value="ECO:0007669"/>
    <property type="project" value="TreeGrafter"/>
</dbReference>
<evidence type="ECO:0000313" key="5">
    <source>
        <dbReference type="EMBL" id="AWT53930.1"/>
    </source>
</evidence>
<organism evidence="5 6">
    <name type="scientific">Mycolicibacterium smegmatis (strain MKD8)</name>
    <name type="common">Mycobacterium smegmatis</name>
    <dbReference type="NCBI Taxonomy" id="1214915"/>
    <lineage>
        <taxon>Bacteria</taxon>
        <taxon>Bacillati</taxon>
        <taxon>Actinomycetota</taxon>
        <taxon>Actinomycetes</taxon>
        <taxon>Mycobacteriales</taxon>
        <taxon>Mycobacteriaceae</taxon>
        <taxon>Mycolicibacterium</taxon>
    </lineage>
</organism>
<dbReference type="SUPFAM" id="SSF53822">
    <property type="entry name" value="Periplasmic binding protein-like I"/>
    <property type="match status" value="1"/>
</dbReference>
<evidence type="ECO:0000256" key="3">
    <source>
        <dbReference type="ARBA" id="ARBA00023163"/>
    </source>
</evidence>
<name>A0A2U9PQ88_MYCSE</name>
<dbReference type="AlphaFoldDB" id="A0A2U9PQ88"/>
<feature type="domain" description="HTH lacI-type" evidence="4">
    <location>
        <begin position="7"/>
        <end position="65"/>
    </location>
</feature>
<keyword evidence="3" id="KW-0804">Transcription</keyword>
<reference evidence="6" key="2">
    <citation type="submission" date="2018-03" db="EMBL/GenBank/DDBJ databases">
        <authorList>
            <person name="Derbyshire K."/>
            <person name="Gray T.A."/>
            <person name="Champion M."/>
        </authorList>
    </citation>
    <scope>NUCLEOTIDE SEQUENCE [LARGE SCALE GENOMIC DNA]</scope>
    <source>
        <strain evidence="6">MKD8</strain>
    </source>
</reference>
<dbReference type="GeneID" id="93457768"/>
<dbReference type="EMBL" id="CP027541">
    <property type="protein sequence ID" value="AWT53930.1"/>
    <property type="molecule type" value="Genomic_DNA"/>
</dbReference>
<keyword evidence="1" id="KW-0805">Transcription regulation</keyword>
<dbReference type="CDD" id="cd06285">
    <property type="entry name" value="PBP1_LacI-like"/>
    <property type="match status" value="1"/>
</dbReference>
<dbReference type="PANTHER" id="PTHR30146:SF109">
    <property type="entry name" value="HTH-TYPE TRANSCRIPTIONAL REGULATOR GALS"/>
    <property type="match status" value="1"/>
</dbReference>
<dbReference type="SUPFAM" id="SSF47413">
    <property type="entry name" value="lambda repressor-like DNA-binding domains"/>
    <property type="match status" value="1"/>
</dbReference>
<dbReference type="SMART" id="SM00354">
    <property type="entry name" value="HTH_LACI"/>
    <property type="match status" value="1"/>
</dbReference>
<evidence type="ECO:0000259" key="4">
    <source>
        <dbReference type="PROSITE" id="PS50932"/>
    </source>
</evidence>
<accession>A0A2U9PQ88</accession>
<dbReference type="GO" id="GO:0000976">
    <property type="term" value="F:transcription cis-regulatory region binding"/>
    <property type="evidence" value="ECO:0007669"/>
    <property type="project" value="TreeGrafter"/>
</dbReference>
<dbReference type="InterPro" id="IPR010982">
    <property type="entry name" value="Lambda_DNA-bd_dom_sf"/>
</dbReference>
<keyword evidence="2" id="KW-0238">DNA-binding</keyword>
<dbReference type="PANTHER" id="PTHR30146">
    <property type="entry name" value="LACI-RELATED TRANSCRIPTIONAL REPRESSOR"/>
    <property type="match status" value="1"/>
</dbReference>